<sequence>MWMMELSVVYRVPGLPFCCARLAQNAEDLNVFLHKPLKRRIRGKWVQFVVQQLKDHDAKDDLVLLKLLPPSRSDALNWACKSWQQLGPRIVKSGFKQRTIPDNIPELHQDELVELLQIHLVIDETVSEVNDVIVDAV</sequence>
<proteinExistence type="predicted"/>
<dbReference type="AlphaFoldDB" id="F0WT48"/>
<organism evidence="1">
    <name type="scientific">Albugo laibachii Nc14</name>
    <dbReference type="NCBI Taxonomy" id="890382"/>
    <lineage>
        <taxon>Eukaryota</taxon>
        <taxon>Sar</taxon>
        <taxon>Stramenopiles</taxon>
        <taxon>Oomycota</taxon>
        <taxon>Peronosporomycetes</taxon>
        <taxon>Albuginales</taxon>
        <taxon>Albuginaceae</taxon>
        <taxon>Albugo</taxon>
    </lineage>
</organism>
<gene>
    <name evidence="1" type="primary">AlNc14C244G9532</name>
    <name evidence="1" type="ORF">ALNC14_106790</name>
</gene>
<dbReference type="EMBL" id="FR824289">
    <property type="protein sequence ID" value="CCA24535.1"/>
    <property type="molecule type" value="Genomic_DNA"/>
</dbReference>
<accession>F0WT48</accession>
<reference evidence="1" key="2">
    <citation type="submission" date="2011-02" db="EMBL/GenBank/DDBJ databases">
        <authorList>
            <person name="MacLean D."/>
        </authorList>
    </citation>
    <scope>NUCLEOTIDE SEQUENCE</scope>
</reference>
<reference evidence="1" key="1">
    <citation type="journal article" date="2011" name="PLoS Biol.">
        <title>Gene gain and loss during evolution of obligate parasitism in the white rust pathogen of Arabidopsis thaliana.</title>
        <authorList>
            <person name="Kemen E."/>
            <person name="Gardiner A."/>
            <person name="Schultz-Larsen T."/>
            <person name="Kemen A.C."/>
            <person name="Balmuth A.L."/>
            <person name="Robert-Seilaniantz A."/>
            <person name="Bailey K."/>
            <person name="Holub E."/>
            <person name="Studholme D.J."/>
            <person name="Maclean D."/>
            <person name="Jones J.D."/>
        </authorList>
    </citation>
    <scope>NUCLEOTIDE SEQUENCE</scope>
</reference>
<dbReference type="HOGENOM" id="CLU_154912_0_0_1"/>
<evidence type="ECO:0000313" key="1">
    <source>
        <dbReference type="EMBL" id="CCA24535.1"/>
    </source>
</evidence>
<protein>
    <submittedName>
        <fullName evidence="1">AlNc14C244G9532 protein</fullName>
    </submittedName>
</protein>
<name>F0WT48_9STRA</name>